<dbReference type="PROSITE" id="PS50110">
    <property type="entry name" value="RESPONSE_REGULATORY"/>
    <property type="match status" value="1"/>
</dbReference>
<evidence type="ECO:0000313" key="3">
    <source>
        <dbReference type="EMBL" id="MBD2704211.1"/>
    </source>
</evidence>
<keyword evidence="4" id="KW-1185">Reference proteome</keyword>
<gene>
    <name evidence="3" type="ORF">IC229_26445</name>
</gene>
<dbReference type="PANTHER" id="PTHR44520:SF1">
    <property type="entry name" value="TWO-COMPONENT SYSTEM REGULATORY PROTEIN"/>
    <property type="match status" value="1"/>
</dbReference>
<reference evidence="3" key="1">
    <citation type="submission" date="2020-09" db="EMBL/GenBank/DDBJ databases">
        <authorList>
            <person name="Kim M.K."/>
        </authorList>
    </citation>
    <scope>NUCLEOTIDE SEQUENCE</scope>
    <source>
        <strain evidence="3">BT702</strain>
    </source>
</reference>
<accession>A0A926Y593</accession>
<dbReference type="SMART" id="SM00448">
    <property type="entry name" value="REC"/>
    <property type="match status" value="1"/>
</dbReference>
<dbReference type="InterPro" id="IPR011006">
    <property type="entry name" value="CheY-like_superfamily"/>
</dbReference>
<name>A0A926Y593_9BACT</name>
<dbReference type="Proteomes" id="UP000598820">
    <property type="component" value="Unassembled WGS sequence"/>
</dbReference>
<dbReference type="InterPro" id="IPR052893">
    <property type="entry name" value="TCS_response_regulator"/>
</dbReference>
<comment type="caution">
    <text evidence="3">The sequence shown here is derived from an EMBL/GenBank/DDBJ whole genome shotgun (WGS) entry which is preliminary data.</text>
</comment>
<protein>
    <submittedName>
        <fullName evidence="3">Response regulator</fullName>
    </submittedName>
</protein>
<sequence length="141" mass="16080">MVDILYVEDNPDDADIFSRLVTKFEQSPTYTILESGSEAIDYLTGKDGQQRRTLPKLLLLDLNLVGLSGFDVVKRLRAADHTRWLPIVSYSTSDNPNDIREAYAAGINAYVVKPGNYQATRELLQHLCRFWLENNTLLNFQ</sequence>
<feature type="modified residue" description="4-aspartylphosphate" evidence="1">
    <location>
        <position position="61"/>
    </location>
</feature>
<dbReference type="GO" id="GO:0000160">
    <property type="term" value="P:phosphorelay signal transduction system"/>
    <property type="evidence" value="ECO:0007669"/>
    <property type="project" value="InterPro"/>
</dbReference>
<proteinExistence type="predicted"/>
<organism evidence="3 4">
    <name type="scientific">Spirosoma profusum</name>
    <dbReference type="NCBI Taxonomy" id="2771354"/>
    <lineage>
        <taxon>Bacteria</taxon>
        <taxon>Pseudomonadati</taxon>
        <taxon>Bacteroidota</taxon>
        <taxon>Cytophagia</taxon>
        <taxon>Cytophagales</taxon>
        <taxon>Cytophagaceae</taxon>
        <taxon>Spirosoma</taxon>
    </lineage>
</organism>
<dbReference type="PANTHER" id="PTHR44520">
    <property type="entry name" value="RESPONSE REGULATOR RCP1-RELATED"/>
    <property type="match status" value="1"/>
</dbReference>
<evidence type="ECO:0000259" key="2">
    <source>
        <dbReference type="PROSITE" id="PS50110"/>
    </source>
</evidence>
<evidence type="ECO:0000256" key="1">
    <source>
        <dbReference type="PROSITE-ProRule" id="PRU00169"/>
    </source>
</evidence>
<dbReference type="Gene3D" id="3.40.50.2300">
    <property type="match status" value="1"/>
</dbReference>
<dbReference type="Pfam" id="PF00072">
    <property type="entry name" value="Response_reg"/>
    <property type="match status" value="1"/>
</dbReference>
<dbReference type="RefSeq" id="WP_190890608.1">
    <property type="nucleotide sequence ID" value="NZ_JACWZY010000029.1"/>
</dbReference>
<dbReference type="EMBL" id="JACWZY010000029">
    <property type="protein sequence ID" value="MBD2704211.1"/>
    <property type="molecule type" value="Genomic_DNA"/>
</dbReference>
<dbReference type="InterPro" id="IPR001789">
    <property type="entry name" value="Sig_transdc_resp-reg_receiver"/>
</dbReference>
<feature type="domain" description="Response regulatory" evidence="2">
    <location>
        <begin position="3"/>
        <end position="128"/>
    </location>
</feature>
<dbReference type="AlphaFoldDB" id="A0A926Y593"/>
<evidence type="ECO:0000313" key="4">
    <source>
        <dbReference type="Proteomes" id="UP000598820"/>
    </source>
</evidence>
<dbReference type="SUPFAM" id="SSF52172">
    <property type="entry name" value="CheY-like"/>
    <property type="match status" value="1"/>
</dbReference>
<keyword evidence="1" id="KW-0597">Phosphoprotein</keyword>